<gene>
    <name evidence="2" type="ORF">KFE25_007189</name>
</gene>
<feature type="region of interest" description="Disordered" evidence="1">
    <location>
        <begin position="150"/>
        <end position="247"/>
    </location>
</feature>
<comment type="caution">
    <text evidence="2">The sequence shown here is derived from an EMBL/GenBank/DDBJ whole genome shotgun (WGS) entry which is preliminary data.</text>
</comment>
<proteinExistence type="predicted"/>
<evidence type="ECO:0000313" key="2">
    <source>
        <dbReference type="EMBL" id="KAG8468137.1"/>
    </source>
</evidence>
<reference evidence="2" key="1">
    <citation type="submission" date="2021-05" db="EMBL/GenBank/DDBJ databases">
        <title>The genome of the haptophyte Pavlova lutheri (Diacronema luteri, Pavlovales) - a model for lipid biosynthesis in eukaryotic algae.</title>
        <authorList>
            <person name="Hulatt C.J."/>
            <person name="Posewitz M.C."/>
        </authorList>
    </citation>
    <scope>NUCLEOTIDE SEQUENCE</scope>
    <source>
        <strain evidence="2">NIVA-4/92</strain>
    </source>
</reference>
<feature type="compositionally biased region" description="Low complexity" evidence="1">
    <location>
        <begin position="364"/>
        <end position="401"/>
    </location>
</feature>
<feature type="compositionally biased region" description="Basic and acidic residues" evidence="1">
    <location>
        <begin position="807"/>
        <end position="820"/>
    </location>
</feature>
<dbReference type="Proteomes" id="UP000751190">
    <property type="component" value="Unassembled WGS sequence"/>
</dbReference>
<feature type="compositionally biased region" description="Basic and acidic residues" evidence="1">
    <location>
        <begin position="1222"/>
        <end position="1236"/>
    </location>
</feature>
<feature type="compositionally biased region" description="Basic and acidic residues" evidence="1">
    <location>
        <begin position="1287"/>
        <end position="1309"/>
    </location>
</feature>
<accession>A0A8J5XTJ8</accession>
<feature type="compositionally biased region" description="Low complexity" evidence="1">
    <location>
        <begin position="881"/>
        <end position="909"/>
    </location>
</feature>
<dbReference type="OMA" id="PSEHEQP"/>
<feature type="compositionally biased region" description="Basic and acidic residues" evidence="1">
    <location>
        <begin position="1134"/>
        <end position="1145"/>
    </location>
</feature>
<feature type="region of interest" description="Disordered" evidence="1">
    <location>
        <begin position="777"/>
        <end position="909"/>
    </location>
</feature>
<protein>
    <submittedName>
        <fullName evidence="2">Uncharacterized protein</fullName>
    </submittedName>
</protein>
<feature type="compositionally biased region" description="Acidic residues" evidence="1">
    <location>
        <begin position="779"/>
        <end position="788"/>
    </location>
</feature>
<feature type="compositionally biased region" description="Basic and acidic residues" evidence="1">
    <location>
        <begin position="748"/>
        <end position="764"/>
    </location>
</feature>
<feature type="compositionally biased region" description="Low complexity" evidence="1">
    <location>
        <begin position="161"/>
        <end position="171"/>
    </location>
</feature>
<feature type="region of interest" description="Disordered" evidence="1">
    <location>
        <begin position="711"/>
        <end position="764"/>
    </location>
</feature>
<feature type="compositionally biased region" description="Low complexity" evidence="1">
    <location>
        <begin position="1327"/>
        <end position="1336"/>
    </location>
</feature>
<keyword evidence="3" id="KW-1185">Reference proteome</keyword>
<feature type="compositionally biased region" description="Acidic residues" evidence="1">
    <location>
        <begin position="1237"/>
        <end position="1272"/>
    </location>
</feature>
<organism evidence="2 3">
    <name type="scientific">Diacronema lutheri</name>
    <name type="common">Unicellular marine alga</name>
    <name type="synonym">Monochrysis lutheri</name>
    <dbReference type="NCBI Taxonomy" id="2081491"/>
    <lineage>
        <taxon>Eukaryota</taxon>
        <taxon>Haptista</taxon>
        <taxon>Haptophyta</taxon>
        <taxon>Pavlovophyceae</taxon>
        <taxon>Pavlovales</taxon>
        <taxon>Pavlovaceae</taxon>
        <taxon>Diacronema</taxon>
    </lineage>
</organism>
<name>A0A8J5XTJ8_DIALT</name>
<feature type="compositionally biased region" description="Basic and acidic residues" evidence="1">
    <location>
        <begin position="838"/>
        <end position="847"/>
    </location>
</feature>
<sequence>MRDARSAPNAPSASFGPYLRATGPGYPRAAISQPRAASWQQLFDAAATEKRLQFEHALATRERGARARMPQRGVHSGGWRVREELRDKHARPDAGFEPVGMSGWRGFGSPWPLAAPHLGADNAAGEGATAWRSGAEEMLFGLRCTPLRRPGSAPLTRPDAHAAPRAGAADGSQLRAVRHGSLHEALRRPRSASSAREESARRRRLSSRSAEPAQPSARSSMPSNGWREAAAGGEEKGDVDDGRGAGALPPFVGASEYNQRFVERTAGVYLQEVVTRKGVRRAKELGSQLEQMLVSMAVKAAAIADGDVHARTRSPSRARPRTTSATMQVGLREAPTHVHAMHTPALPLDGDVADALHAEGGAEGAPAAEGSAEGAPAAEGSAEGAPAAEGSAEGAPAAEGGAAREADEMRAWHARTALAGLRRHGVLPALLVSPSRAAVRHADGEAGATDAGDGVEASFGAGWSAAAESYRQARQAAANAKARAVHARTLDEVARAAFARRAAEAQRARSEASAREAARAAKAQAAERERQLMVKATAVLYREQKRAEEERLVAKWQAEQSRKADEARAHAAKVRLVSLRLLQQRREASASAAAERAALQEEEARKLLARQAEQRERYLESMRKRQVRGSAVLMLQKATRGLIARRRLHILRQSVQHGKDAVYVQRIARGRIVRLAWLPRIADFRRKLAAKIERRERMRLAKQRLHFAPQLAQVVDDQTGVDDGDSEDGQRTRSSPASEEGAATGKADGADAAKSRAARARREHDVLHRKLLAAGAGIDADDNDDDDGESARARGGSAPDTDGANENARKDALVGEEKAHATRTIARLKLPGTAGRSAARDDAERGRVGRSVAGPRDRDRLIKPSAQQLALRESNRTAVLPASARPAPGGHAARGAGSRPGRHVQGGAQRIAAGGGDEVSAFLLGDHVPPAATSSALAAGTSASDTDGNGAEASSGQREAARAPRADGTAAAQAGEPTRAVVSHAARAAEHTAPESMPALHEARAPGKPRSVQQRSSASAPPAAPPATGVSIAATTALGDGSPTSARVPGATQRRQAAQLGAPDPLVRRQSAAAKPTADIVPPSERTSRRGSGVNTPLTGSTHAPKQPHAPSAGTSAKRAERSGKIEASPGHGNVEREGKDRSEGGRASGSAVAEPQNGRVREKSAAGEAAAAEAAAAEAAAAQAAAAAAEAAATADKSEHAHEDEEGDSEGEGDDAGQGEAKGEDEAEFEAKAEADGEDADEDEREEEEEEEGDSEDADQGEAEAEEEAEDEARGEAEGEGEGESESEHNSEGDGEHNSEGEGEHNSEGEGEGEGEALESRLARGRPSARNSARMARARRGALSKFYVVGRQPVEDAFDGPMWPVRVPGVPRGAKNEGSACYTTVLMQSLFALNMLRCR</sequence>
<feature type="compositionally biased region" description="Low complexity" evidence="1">
    <location>
        <begin position="966"/>
        <end position="977"/>
    </location>
</feature>
<feature type="compositionally biased region" description="Basic and acidic residues" evidence="1">
    <location>
        <begin position="233"/>
        <end position="243"/>
    </location>
</feature>
<feature type="region of interest" description="Disordered" evidence="1">
    <location>
        <begin position="936"/>
        <end position="1337"/>
    </location>
</feature>
<feature type="region of interest" description="Disordered" evidence="1">
    <location>
        <begin position="361"/>
        <end position="407"/>
    </location>
</feature>
<dbReference type="PROSITE" id="PS50096">
    <property type="entry name" value="IQ"/>
    <property type="match status" value="1"/>
</dbReference>
<dbReference type="EMBL" id="JAGTXO010000005">
    <property type="protein sequence ID" value="KAG8468137.1"/>
    <property type="molecule type" value="Genomic_DNA"/>
</dbReference>
<evidence type="ECO:0000256" key="1">
    <source>
        <dbReference type="SAM" id="MobiDB-lite"/>
    </source>
</evidence>
<feature type="compositionally biased region" description="Low complexity" evidence="1">
    <location>
        <begin position="1167"/>
        <end position="1196"/>
    </location>
</feature>
<feature type="compositionally biased region" description="Polar residues" evidence="1">
    <location>
        <begin position="1093"/>
        <end position="1104"/>
    </location>
</feature>
<evidence type="ECO:0000313" key="3">
    <source>
        <dbReference type="Proteomes" id="UP000751190"/>
    </source>
</evidence>
<feature type="compositionally biased region" description="Acidic residues" evidence="1">
    <location>
        <begin position="1205"/>
        <end position="1221"/>
    </location>
</feature>